<keyword evidence="2" id="KW-0812">Transmembrane</keyword>
<feature type="signal peptide" evidence="3">
    <location>
        <begin position="1"/>
        <end position="26"/>
    </location>
</feature>
<feature type="region of interest" description="Disordered" evidence="1">
    <location>
        <begin position="731"/>
        <end position="757"/>
    </location>
</feature>
<dbReference type="Pfam" id="PF19516">
    <property type="entry name" value="DUF6049"/>
    <property type="match status" value="1"/>
</dbReference>
<keyword evidence="3" id="KW-0732">Signal</keyword>
<evidence type="ECO:0000256" key="2">
    <source>
        <dbReference type="SAM" id="Phobius"/>
    </source>
</evidence>
<dbReference type="EMBL" id="CP035037">
    <property type="protein sequence ID" value="QAB19050.1"/>
    <property type="molecule type" value="Genomic_DNA"/>
</dbReference>
<evidence type="ECO:0000256" key="1">
    <source>
        <dbReference type="SAM" id="MobiDB-lite"/>
    </source>
</evidence>
<feature type="compositionally biased region" description="Acidic residues" evidence="1">
    <location>
        <begin position="298"/>
        <end position="308"/>
    </location>
</feature>
<evidence type="ECO:0000313" key="5">
    <source>
        <dbReference type="Proteomes" id="UP000285768"/>
    </source>
</evidence>
<reference evidence="4 5" key="1">
    <citation type="submission" date="2019-01" db="EMBL/GenBank/DDBJ databases">
        <title>Leucobacter muris sp. nov. isolated from the nose of a laboratory mouse.</title>
        <authorList>
            <person name="Benga L."/>
            <person name="Sproeer C."/>
            <person name="Schumann P."/>
            <person name="Verbarg S."/>
            <person name="Bunk B."/>
            <person name="Engelhardt E."/>
            <person name="Benten P.M."/>
            <person name="Sager M."/>
        </authorList>
    </citation>
    <scope>NUCLEOTIDE SEQUENCE [LARGE SCALE GENOMIC DNA]</scope>
    <source>
        <strain evidence="4 5">DSM 101948</strain>
    </source>
</reference>
<sequence length="757" mass="78599">MPSVSRFRARPLLAAVFALGLLGAPAAGGTAAAAADDAVELTPATVDLFASPREPVLHDDDSELQIDVLVGNPGEQPLPETAVEVTLDPRPLETIDDLDGVFPEHPIELADAQIGATAAETDQRVTVTVPRDRLPFTSATESGVYLLRVALGAEADVTVPLVWQGAASTGRAGASAEAPSVRLGTIVPIVLPSDIFTLPTRSQLEELTPGWSDLLDEARAAQATLAIDPRVIAGIRAYGDEAPEPARQFLARLEASTLSSFLLQFADADPSAQADLGFTALMQPTSLDFVTRFGSFSADDDTGDDTDAGETPGSSAGEQGGDDADPPASDDATNTGDGTSPGDEPASQGGDAGPTEGDQSDGEPVPTQQTLEQLLSWDATAAVAWPAEGSADQGTLELLRLANIDAFVLDSDNIDRASGGPRVSLEQGSALITDAALADAARTALSAPNEVQRAAGVSRLSAHLLLAAQNGSEDLVLGLDRGAVGDAEDPALLVEQLRALDWVAPTGIADLDEGEALLRGSDTLEERRELLRAAVGRESSVSELGAVLVHPEYLSGYQRARLLELFATRHAAPGVDFDEVASRYRERDAELLEGVRAITTERMQLVGATTRVPVQLHNSLPFEAVVDVQVVPASAALAVQEPRFASVAVPAEGNERVLVPVHSRLSSGEPGLVVTVAATSGDLTVFTGTLPISIRSGVETIALVVLGALASLLLGFGIWRSVRRRRRASALARSGTAGGEADDSGQRAGARVTAPAE</sequence>
<name>A0ABX5QJF3_9MICO</name>
<dbReference type="RefSeq" id="WP_128387711.1">
    <property type="nucleotide sequence ID" value="NZ_CP035037.1"/>
</dbReference>
<evidence type="ECO:0008006" key="6">
    <source>
        <dbReference type="Google" id="ProtNLM"/>
    </source>
</evidence>
<keyword evidence="5" id="KW-1185">Reference proteome</keyword>
<organism evidence="4 5">
    <name type="scientific">Leucobacter muris</name>
    <dbReference type="NCBI Taxonomy" id="1935379"/>
    <lineage>
        <taxon>Bacteria</taxon>
        <taxon>Bacillati</taxon>
        <taxon>Actinomycetota</taxon>
        <taxon>Actinomycetes</taxon>
        <taxon>Micrococcales</taxon>
        <taxon>Microbacteriaceae</taxon>
        <taxon>Leucobacter</taxon>
    </lineage>
</organism>
<proteinExistence type="predicted"/>
<protein>
    <recommendedName>
        <fullName evidence="6">Secreted protein</fullName>
    </recommendedName>
</protein>
<feature type="chain" id="PRO_5046404775" description="Secreted protein" evidence="3">
    <location>
        <begin position="27"/>
        <end position="757"/>
    </location>
</feature>
<accession>A0ABX5QJF3</accession>
<keyword evidence="2" id="KW-1133">Transmembrane helix</keyword>
<feature type="region of interest" description="Disordered" evidence="1">
    <location>
        <begin position="298"/>
        <end position="367"/>
    </location>
</feature>
<keyword evidence="2" id="KW-0472">Membrane</keyword>
<evidence type="ECO:0000313" key="4">
    <source>
        <dbReference type="EMBL" id="QAB19050.1"/>
    </source>
</evidence>
<evidence type="ECO:0000256" key="3">
    <source>
        <dbReference type="SAM" id="SignalP"/>
    </source>
</evidence>
<gene>
    <name evidence="4" type="ORF">Leucomu_14980</name>
</gene>
<dbReference type="InterPro" id="IPR046112">
    <property type="entry name" value="DUF6049"/>
</dbReference>
<feature type="transmembrane region" description="Helical" evidence="2">
    <location>
        <begin position="700"/>
        <end position="719"/>
    </location>
</feature>
<dbReference type="Proteomes" id="UP000285768">
    <property type="component" value="Chromosome"/>
</dbReference>